<dbReference type="Gene3D" id="1.10.443.10">
    <property type="entry name" value="Intergrase catalytic core"/>
    <property type="match status" value="1"/>
</dbReference>
<dbReference type="GO" id="GO:0005737">
    <property type="term" value="C:cytoplasm"/>
    <property type="evidence" value="ECO:0007669"/>
    <property type="project" value="UniProtKB-SubCell"/>
</dbReference>
<dbReference type="RefSeq" id="WP_009138112.1">
    <property type="nucleotide sequence ID" value="NZ_JH594598.1"/>
</dbReference>
<proteinExistence type="predicted"/>
<keyword evidence="2" id="KW-0963">Cytoplasm</keyword>
<dbReference type="EMBL" id="ADMC01000034">
    <property type="protein sequence ID" value="EHP45124.1"/>
    <property type="molecule type" value="Genomic_DNA"/>
</dbReference>
<keyword evidence="8" id="KW-0131">Cell cycle</keyword>
<dbReference type="PANTHER" id="PTHR30349">
    <property type="entry name" value="PHAGE INTEGRASE-RELATED"/>
    <property type="match status" value="1"/>
</dbReference>
<sequence length="293" mass="33660">MDIAPFLSYLENVKRYSPHTLLAYKEDLGQFLDYCATINEVSDFPDVTSKMVREWMVIEMSKGRKATTTRRKLSVLRTLFKYLMREGRLAEDPTETIILPKTGRRLPVFVPDYQMDEILDSEDLQGGFPEVRDRLVLLMAYCTGMRRSELVGLKIRDIDFAGKSLVITGKGNKQRLIPLANELIADMQVYLEFRKKQITREHGYFFITDKGAPVYDKFIYRLVVRCLGKVTTSSKRSPHVLRHTFATQLLNNGACIEAIRALLGHSDLSATQVYTHNSFENLIKVFNQAHPRA</sequence>
<dbReference type="AlphaFoldDB" id="H1DL33"/>
<dbReference type="InterPro" id="IPR010998">
    <property type="entry name" value="Integrase_recombinase_N"/>
</dbReference>
<dbReference type="PROSITE" id="PS51898">
    <property type="entry name" value="TYR_RECOMBINASE"/>
    <property type="match status" value="1"/>
</dbReference>
<evidence type="ECO:0000256" key="2">
    <source>
        <dbReference type="ARBA" id="ARBA00022490"/>
    </source>
</evidence>
<keyword evidence="13" id="KW-1185">Reference proteome</keyword>
<dbReference type="PROSITE" id="PS51900">
    <property type="entry name" value="CB"/>
    <property type="match status" value="1"/>
</dbReference>
<dbReference type="InterPro" id="IPR004107">
    <property type="entry name" value="Integrase_SAM-like_N"/>
</dbReference>
<dbReference type="SUPFAM" id="SSF56349">
    <property type="entry name" value="DNA breaking-rejoining enzymes"/>
    <property type="match status" value="1"/>
</dbReference>
<keyword evidence="4" id="KW-0159">Chromosome partition</keyword>
<dbReference type="Pfam" id="PF02899">
    <property type="entry name" value="Phage_int_SAM_1"/>
    <property type="match status" value="1"/>
</dbReference>
<dbReference type="GO" id="GO:0051301">
    <property type="term" value="P:cell division"/>
    <property type="evidence" value="ECO:0007669"/>
    <property type="project" value="UniProtKB-KW"/>
</dbReference>
<dbReference type="Pfam" id="PF00589">
    <property type="entry name" value="Phage_integrase"/>
    <property type="match status" value="1"/>
</dbReference>
<evidence type="ECO:0000313" key="12">
    <source>
        <dbReference type="EMBL" id="EHP45124.1"/>
    </source>
</evidence>
<dbReference type="GO" id="GO:0007059">
    <property type="term" value="P:chromosome segregation"/>
    <property type="evidence" value="ECO:0007669"/>
    <property type="project" value="UniProtKB-KW"/>
</dbReference>
<evidence type="ECO:0000259" key="10">
    <source>
        <dbReference type="PROSITE" id="PS51898"/>
    </source>
</evidence>
<feature type="domain" description="Core-binding (CB)" evidence="11">
    <location>
        <begin position="1"/>
        <end position="84"/>
    </location>
</feature>
<dbReference type="Gene3D" id="1.10.150.130">
    <property type="match status" value="1"/>
</dbReference>
<dbReference type="GO" id="GO:0003677">
    <property type="term" value="F:DNA binding"/>
    <property type="evidence" value="ECO:0007669"/>
    <property type="project" value="UniProtKB-UniRule"/>
</dbReference>
<reference evidence="12 13" key="1">
    <citation type="submission" date="2012-01" db="EMBL/GenBank/DDBJ databases">
        <title>The Genome Sequence of Odoribacter laneus YIT 12061.</title>
        <authorList>
            <consortium name="The Broad Institute Genome Sequencing Platform"/>
            <person name="Earl A."/>
            <person name="Ward D."/>
            <person name="Feldgarden M."/>
            <person name="Gevers D."/>
            <person name="Morotomi M."/>
            <person name="Young S.K."/>
            <person name="Zeng Q."/>
            <person name="Gargeya S."/>
            <person name="Fitzgerald M."/>
            <person name="Haas B."/>
            <person name="Abouelleil A."/>
            <person name="Alvarado L."/>
            <person name="Arachchi H.M."/>
            <person name="Berlin A."/>
            <person name="Chapman S.B."/>
            <person name="Gearin G."/>
            <person name="Goldberg J."/>
            <person name="Griggs A."/>
            <person name="Gujja S."/>
            <person name="Hansen M."/>
            <person name="Heiman D."/>
            <person name="Howarth C."/>
            <person name="Larimer J."/>
            <person name="Lui A."/>
            <person name="MacDonald P.J.P."/>
            <person name="McCowen C."/>
            <person name="Montmayeur A."/>
            <person name="Murphy C."/>
            <person name="Neiman D."/>
            <person name="Pearson M."/>
            <person name="Priest M."/>
            <person name="Roberts A."/>
            <person name="Saif S."/>
            <person name="Shea T."/>
            <person name="Sisk P."/>
            <person name="Stolte C."/>
            <person name="Sykes S."/>
            <person name="Wortman J."/>
            <person name="Nusbaum C."/>
            <person name="Birren B."/>
        </authorList>
    </citation>
    <scope>NUCLEOTIDE SEQUENCE [LARGE SCALE GENOMIC DNA]</scope>
    <source>
        <strain evidence="12 13">YIT 12061</strain>
    </source>
</reference>
<evidence type="ECO:0000256" key="7">
    <source>
        <dbReference type="ARBA" id="ARBA00023172"/>
    </source>
</evidence>
<dbReference type="InterPro" id="IPR011010">
    <property type="entry name" value="DNA_brk_join_enz"/>
</dbReference>
<evidence type="ECO:0000256" key="3">
    <source>
        <dbReference type="ARBA" id="ARBA00022618"/>
    </source>
</evidence>
<evidence type="ECO:0000313" key="13">
    <source>
        <dbReference type="Proteomes" id="UP000004892"/>
    </source>
</evidence>
<dbReference type="HOGENOM" id="CLU_027562_9_0_10"/>
<dbReference type="InterPro" id="IPR013762">
    <property type="entry name" value="Integrase-like_cat_sf"/>
</dbReference>
<comment type="subcellular location">
    <subcellularLocation>
        <location evidence="1">Cytoplasm</location>
    </subcellularLocation>
</comment>
<dbReference type="InterPro" id="IPR050090">
    <property type="entry name" value="Tyrosine_recombinase_XerCD"/>
</dbReference>
<evidence type="ECO:0000256" key="8">
    <source>
        <dbReference type="ARBA" id="ARBA00023306"/>
    </source>
</evidence>
<keyword evidence="5" id="KW-0229">DNA integration</keyword>
<evidence type="ECO:0000256" key="1">
    <source>
        <dbReference type="ARBA" id="ARBA00004496"/>
    </source>
</evidence>
<keyword evidence="3" id="KW-0132">Cell division</keyword>
<evidence type="ECO:0000259" key="11">
    <source>
        <dbReference type="PROSITE" id="PS51900"/>
    </source>
</evidence>
<dbReference type="STRING" id="742817.HMPREF9449_02969"/>
<gene>
    <name evidence="12" type="ORF">HMPREF9449_02969</name>
</gene>
<keyword evidence="7" id="KW-0233">DNA recombination</keyword>
<evidence type="ECO:0008006" key="14">
    <source>
        <dbReference type="Google" id="ProtNLM"/>
    </source>
</evidence>
<dbReference type="InterPro" id="IPR002104">
    <property type="entry name" value="Integrase_catalytic"/>
</dbReference>
<dbReference type="PATRIC" id="fig|742817.3.peg.3178"/>
<name>H1DL33_9BACT</name>
<evidence type="ECO:0000256" key="6">
    <source>
        <dbReference type="ARBA" id="ARBA00023125"/>
    </source>
</evidence>
<dbReference type="InterPro" id="IPR044068">
    <property type="entry name" value="CB"/>
</dbReference>
<dbReference type="GO" id="GO:0015074">
    <property type="term" value="P:DNA integration"/>
    <property type="evidence" value="ECO:0007669"/>
    <property type="project" value="UniProtKB-KW"/>
</dbReference>
<evidence type="ECO:0000256" key="4">
    <source>
        <dbReference type="ARBA" id="ARBA00022829"/>
    </source>
</evidence>
<evidence type="ECO:0000256" key="5">
    <source>
        <dbReference type="ARBA" id="ARBA00022908"/>
    </source>
</evidence>
<comment type="caution">
    <text evidence="12">The sequence shown here is derived from an EMBL/GenBank/DDBJ whole genome shotgun (WGS) entry which is preliminary data.</text>
</comment>
<accession>H1DL33</accession>
<evidence type="ECO:0000256" key="9">
    <source>
        <dbReference type="PROSITE-ProRule" id="PRU01248"/>
    </source>
</evidence>
<protein>
    <recommendedName>
        <fullName evidence="14">Tyrosine recombinase XerC</fullName>
    </recommendedName>
</protein>
<dbReference type="PANTHER" id="PTHR30349:SF77">
    <property type="entry name" value="TYROSINE RECOMBINASE XERC"/>
    <property type="match status" value="1"/>
</dbReference>
<dbReference type="eggNOG" id="COG4974">
    <property type="taxonomic scope" value="Bacteria"/>
</dbReference>
<dbReference type="GO" id="GO:0006310">
    <property type="term" value="P:DNA recombination"/>
    <property type="evidence" value="ECO:0007669"/>
    <property type="project" value="UniProtKB-KW"/>
</dbReference>
<dbReference type="Proteomes" id="UP000004892">
    <property type="component" value="Unassembled WGS sequence"/>
</dbReference>
<feature type="domain" description="Tyr recombinase" evidence="10">
    <location>
        <begin position="105"/>
        <end position="287"/>
    </location>
</feature>
<keyword evidence="6 9" id="KW-0238">DNA-binding</keyword>
<organism evidence="12 13">
    <name type="scientific">Odoribacter laneus YIT 12061</name>
    <dbReference type="NCBI Taxonomy" id="742817"/>
    <lineage>
        <taxon>Bacteria</taxon>
        <taxon>Pseudomonadati</taxon>
        <taxon>Bacteroidota</taxon>
        <taxon>Bacteroidia</taxon>
        <taxon>Bacteroidales</taxon>
        <taxon>Odoribacteraceae</taxon>
        <taxon>Odoribacter</taxon>
    </lineage>
</organism>
<dbReference type="GeneID" id="98070487"/>